<dbReference type="EMBL" id="CM056813">
    <property type="protein sequence ID" value="KAJ8638782.1"/>
    <property type="molecule type" value="Genomic_DNA"/>
</dbReference>
<evidence type="ECO:0000313" key="2">
    <source>
        <dbReference type="Proteomes" id="UP001234297"/>
    </source>
</evidence>
<evidence type="ECO:0000313" key="1">
    <source>
        <dbReference type="EMBL" id="KAJ8638782.1"/>
    </source>
</evidence>
<reference evidence="1 2" key="1">
    <citation type="journal article" date="2022" name="Hortic Res">
        <title>A haplotype resolved chromosomal level avocado genome allows analysis of novel avocado genes.</title>
        <authorList>
            <person name="Nath O."/>
            <person name="Fletcher S.J."/>
            <person name="Hayward A."/>
            <person name="Shaw L.M."/>
            <person name="Masouleh A.K."/>
            <person name="Furtado A."/>
            <person name="Henry R.J."/>
            <person name="Mitter N."/>
        </authorList>
    </citation>
    <scope>NUCLEOTIDE SEQUENCE [LARGE SCALE GENOMIC DNA]</scope>
    <source>
        <strain evidence="2">cv. Hass</strain>
    </source>
</reference>
<comment type="caution">
    <text evidence="1">The sequence shown here is derived from an EMBL/GenBank/DDBJ whole genome shotgun (WGS) entry which is preliminary data.</text>
</comment>
<gene>
    <name evidence="1" type="ORF">MRB53_015476</name>
</gene>
<dbReference type="Proteomes" id="UP001234297">
    <property type="component" value="Chromosome 5"/>
</dbReference>
<proteinExistence type="predicted"/>
<organism evidence="1 2">
    <name type="scientific">Persea americana</name>
    <name type="common">Avocado</name>
    <dbReference type="NCBI Taxonomy" id="3435"/>
    <lineage>
        <taxon>Eukaryota</taxon>
        <taxon>Viridiplantae</taxon>
        <taxon>Streptophyta</taxon>
        <taxon>Embryophyta</taxon>
        <taxon>Tracheophyta</taxon>
        <taxon>Spermatophyta</taxon>
        <taxon>Magnoliopsida</taxon>
        <taxon>Magnoliidae</taxon>
        <taxon>Laurales</taxon>
        <taxon>Lauraceae</taxon>
        <taxon>Persea</taxon>
    </lineage>
</organism>
<sequence length="117" mass="12910">MPRHHCPPLPRSSSSHHSPSSSPSPYSSQRQHLRLTVSPLQPSVSLALPISFTPSPSPSFLPCILVTLHTKLNSIYLDVGEAKNSASMSFHVRAGLFQVVGCFFAFSLSIWLLFFLY</sequence>
<keyword evidence="2" id="KW-1185">Reference proteome</keyword>
<name>A0ACC2LZC7_PERAE</name>
<accession>A0ACC2LZC7</accession>
<protein>
    <submittedName>
        <fullName evidence="1">Uncharacterized protein</fullName>
    </submittedName>
</protein>